<proteinExistence type="predicted"/>
<evidence type="ECO:0000256" key="1">
    <source>
        <dbReference type="ARBA" id="ARBA00022741"/>
    </source>
</evidence>
<dbReference type="PANTHER" id="PTHR16305:SF35">
    <property type="entry name" value="TRANSCRIPTIONAL ACTIVATOR DOMAIN"/>
    <property type="match status" value="1"/>
</dbReference>
<accession>A0ABP6SHM1</accession>
<evidence type="ECO:0000313" key="6">
    <source>
        <dbReference type="Proteomes" id="UP001499990"/>
    </source>
</evidence>
<dbReference type="PROSITE" id="PS50125">
    <property type="entry name" value="GUANYLATE_CYCLASE_2"/>
    <property type="match status" value="1"/>
</dbReference>
<dbReference type="SUPFAM" id="SSF48452">
    <property type="entry name" value="TPR-like"/>
    <property type="match status" value="1"/>
</dbReference>
<feature type="domain" description="Guanylate cyclase" evidence="4">
    <location>
        <begin position="49"/>
        <end position="176"/>
    </location>
</feature>
<dbReference type="InterPro" id="IPR041664">
    <property type="entry name" value="AAA_16"/>
</dbReference>
<gene>
    <name evidence="5" type="ORF">GCM10020367_49300</name>
</gene>
<dbReference type="SUPFAM" id="SSF55073">
    <property type="entry name" value="Nucleotide cyclase"/>
    <property type="match status" value="1"/>
</dbReference>
<comment type="caution">
    <text evidence="5">The sequence shown here is derived from an EMBL/GenBank/DDBJ whole genome shotgun (WGS) entry which is preliminary data.</text>
</comment>
<feature type="region of interest" description="Disordered" evidence="3">
    <location>
        <begin position="935"/>
        <end position="961"/>
    </location>
</feature>
<evidence type="ECO:0000256" key="3">
    <source>
        <dbReference type="SAM" id="MobiDB-lite"/>
    </source>
</evidence>
<evidence type="ECO:0000259" key="4">
    <source>
        <dbReference type="PROSITE" id="PS50125"/>
    </source>
</evidence>
<dbReference type="Gene3D" id="3.30.70.1230">
    <property type="entry name" value="Nucleotide cyclase"/>
    <property type="match status" value="1"/>
</dbReference>
<dbReference type="InterPro" id="IPR001054">
    <property type="entry name" value="A/G_cyclase"/>
</dbReference>
<dbReference type="InterPro" id="IPR027417">
    <property type="entry name" value="P-loop_NTPase"/>
</dbReference>
<dbReference type="EMBL" id="BAAAYL010000001">
    <property type="protein sequence ID" value="GAA3376676.1"/>
    <property type="molecule type" value="Genomic_DNA"/>
</dbReference>
<reference evidence="6" key="1">
    <citation type="journal article" date="2019" name="Int. J. Syst. Evol. Microbiol.">
        <title>The Global Catalogue of Microorganisms (GCM) 10K type strain sequencing project: providing services to taxonomists for standard genome sequencing and annotation.</title>
        <authorList>
            <consortium name="The Broad Institute Genomics Platform"/>
            <consortium name="The Broad Institute Genome Sequencing Center for Infectious Disease"/>
            <person name="Wu L."/>
            <person name="Ma J."/>
        </authorList>
    </citation>
    <scope>NUCLEOTIDE SEQUENCE [LARGE SCALE GENOMIC DNA]</scope>
    <source>
        <strain evidence="6">JCM 9651</strain>
    </source>
</reference>
<dbReference type="Pfam" id="PF00211">
    <property type="entry name" value="Guanylate_cyc"/>
    <property type="match status" value="1"/>
</dbReference>
<sequence>MSGPDRPAESTRACSDCGLRHPPAARFCMACGTELARPGPPPGGLRFVSVVFCDVVGSTNLATTLEPDRWAAVLDGYFTRVGALVEEHGGKVEKFIGDAVVAAFGMDAHGESAAAAAVAAAAAIVRGTRAYAAELGELLTGDFPVRAAVASGHVAVSARTSSFVIGSVLNRAARLQQYAPDDGVIVDLATRLQLPDDVPLYALEPVAAKGFEQAVPAWVLGTTVAAPRPGDSPLLGRDTLVGELADAVSTALTLPAPRLIVVDGASGVGKSRLVAEALDRCPDHATALLTCPSPGSGLGLLACYLLQEGLEQAAAAQKARVEITAHVTGLSSRAERAVVQDRGELTRALGRALALFRGPRPLVLIIERAEWIPDVLTDVLDELCAAGDPRTAVVVVGVTTPPVPDGHTAHRLTVPPLSAPDARQLAERLLTMRQQWAAVPAAESPAVDACTVESPAADPRTAGAAAQIAERAGGNPLYIEQMVALRRFGQEDDDWVPPSAHAALGARLDRLAPEPRELLTLLSAAGRDLTLEDLGTLMPSAQVATAAAALVEAGLLARAEARRGRLAPAYPVVAEVAVRRMTLAETAAVHTRLAQAVEPVALRRPAVAELLAGHWESVHTALRGVEPGSERATAAAAAAVRALDAAARFALSRGRPELVLGLTGRARRLTPPDSPDVWDADVLEAYALGSRGMPADALERVRRVLEADPGTVPPAAGIHARLNALYAGTYVNGAAPDASDDPRHLAAAAADDPEARAGAHLYAGLQALRSGDHPAAEHQLRAALRAADAAPQCLGRTEIYANLAMALVNGDTPVPAALADCERLHREVAGSRLLSSAVAVPLALVRHMAGDAAGADAAIDQAEEALRELGQSTAVATITGWRAVLAARSGDWAAAARWSALQGERCDALGMAQQAHLARLHAELALAIGGEPPAVGRESAAVGGEPLAADDPGQDLAEPAAGPARPWAEHAVVLQARAARSLSADDPLTAARYLDAVLDHLAPVRGSGALISPLLCAAFLANRTALPVARRALTALRHSVDHKQDRGIRLPRPTR</sequence>
<dbReference type="InterPro" id="IPR029787">
    <property type="entry name" value="Nucleotide_cyclase"/>
</dbReference>
<organism evidence="5 6">
    <name type="scientific">Streptomyces sannanensis</name>
    <dbReference type="NCBI Taxonomy" id="285536"/>
    <lineage>
        <taxon>Bacteria</taxon>
        <taxon>Bacillati</taxon>
        <taxon>Actinomycetota</taxon>
        <taxon>Actinomycetes</taxon>
        <taxon>Kitasatosporales</taxon>
        <taxon>Streptomycetaceae</taxon>
        <taxon>Streptomyces</taxon>
    </lineage>
</organism>
<dbReference type="SUPFAM" id="SSF52540">
    <property type="entry name" value="P-loop containing nucleoside triphosphate hydrolases"/>
    <property type="match status" value="1"/>
</dbReference>
<keyword evidence="2" id="KW-0067">ATP-binding</keyword>
<keyword evidence="6" id="KW-1185">Reference proteome</keyword>
<evidence type="ECO:0000313" key="5">
    <source>
        <dbReference type="EMBL" id="GAA3376676.1"/>
    </source>
</evidence>
<dbReference type="CDD" id="cd07302">
    <property type="entry name" value="CHD"/>
    <property type="match status" value="1"/>
</dbReference>
<protein>
    <recommendedName>
        <fullName evidence="4">Guanylate cyclase domain-containing protein</fullName>
    </recommendedName>
</protein>
<keyword evidence="1" id="KW-0547">Nucleotide-binding</keyword>
<evidence type="ECO:0000256" key="2">
    <source>
        <dbReference type="ARBA" id="ARBA00022840"/>
    </source>
</evidence>
<dbReference type="Proteomes" id="UP001499990">
    <property type="component" value="Unassembled WGS sequence"/>
</dbReference>
<dbReference type="PANTHER" id="PTHR16305">
    <property type="entry name" value="TESTICULAR SOLUBLE ADENYLYL CYCLASE"/>
    <property type="match status" value="1"/>
</dbReference>
<dbReference type="Pfam" id="PF13191">
    <property type="entry name" value="AAA_16"/>
    <property type="match status" value="1"/>
</dbReference>
<dbReference type="InterPro" id="IPR011990">
    <property type="entry name" value="TPR-like_helical_dom_sf"/>
</dbReference>
<name>A0ABP6SHM1_9ACTN</name>
<dbReference type="RefSeq" id="WP_345041403.1">
    <property type="nucleotide sequence ID" value="NZ_BAAAYL010000001.1"/>
</dbReference>